<feature type="transmembrane region" description="Helical" evidence="1">
    <location>
        <begin position="319"/>
        <end position="339"/>
    </location>
</feature>
<feature type="transmembrane region" description="Helical" evidence="1">
    <location>
        <begin position="345"/>
        <end position="367"/>
    </location>
</feature>
<sequence>MLFGMSRQSTLNRPVRRSRRVPHHWLFPLALAYGALVLPLWLGFAPGHASTWHGHELLFGYALLVAAGFLVTRAGLPLLIGLVCAWGLARLAALVPEAFWALPAGLLFPALLAWLAGRPLWRGAKRPENRILPLVLLGLLALDAAWWLGAVMERPLLQQRTLLGTVDLFTLMMLLVGGRVLPAAVGGYLERQGIARRDHQRRAWELPLAGVAGLMLLTDLMGLAGPAGLLALAAAGLALARARSWQLEHTRRRADLWPLALGYLWLPAGLILKGLAQLAGILAPGQALHGLTVGALGTLTLVMTVRTARLQRHLSLDRLTLLGPAVALAGLAALTRLVATPALPGRAALLWLAAALWSLALLLGLWLQWQAGRAS</sequence>
<keyword evidence="3" id="KW-1185">Reference proteome</keyword>
<feature type="transmembrane region" description="Helical" evidence="1">
    <location>
        <begin position="54"/>
        <end position="71"/>
    </location>
</feature>
<feature type="transmembrane region" description="Helical" evidence="1">
    <location>
        <begin position="99"/>
        <end position="117"/>
    </location>
</feature>
<feature type="transmembrane region" description="Helical" evidence="1">
    <location>
        <begin position="287"/>
        <end position="307"/>
    </location>
</feature>
<evidence type="ECO:0000313" key="2">
    <source>
        <dbReference type="EMBL" id="RRQ22644.1"/>
    </source>
</evidence>
<feature type="transmembrane region" description="Helical" evidence="1">
    <location>
        <begin position="129"/>
        <end position="148"/>
    </location>
</feature>
<evidence type="ECO:0000256" key="1">
    <source>
        <dbReference type="SAM" id="Phobius"/>
    </source>
</evidence>
<protein>
    <submittedName>
        <fullName evidence="2">NnrS family protein</fullName>
    </submittedName>
</protein>
<organism evidence="2 3">
    <name type="scientific">Thiohalobacter thiocyanaticus</name>
    <dbReference type="NCBI Taxonomy" id="585455"/>
    <lineage>
        <taxon>Bacteria</taxon>
        <taxon>Pseudomonadati</taxon>
        <taxon>Pseudomonadota</taxon>
        <taxon>Gammaproteobacteria</taxon>
        <taxon>Thiohalobacterales</taxon>
        <taxon>Thiohalobacteraceae</taxon>
        <taxon>Thiohalobacter</taxon>
    </lineage>
</organism>
<dbReference type="Pfam" id="PF05940">
    <property type="entry name" value="NnrS"/>
    <property type="match status" value="1"/>
</dbReference>
<name>A0A426QLK2_9GAMM</name>
<feature type="transmembrane region" description="Helical" evidence="1">
    <location>
        <begin position="254"/>
        <end position="275"/>
    </location>
</feature>
<comment type="caution">
    <text evidence="2">The sequence shown here is derived from an EMBL/GenBank/DDBJ whole genome shotgun (WGS) entry which is preliminary data.</text>
</comment>
<reference evidence="2 3" key="1">
    <citation type="journal article" date="2010" name="Int. J. Syst. Evol. Microbiol.">
        <title>Thiohalobacter thiocyanaticus gen. nov., sp. nov., a moderately halophilic, sulfur-oxidizing gammaproteobacterium from hypersaline lakes, that utilizes thiocyanate.</title>
        <authorList>
            <person name="Sorokin D.Y."/>
            <person name="Kovaleva O.L."/>
            <person name="Tourova T.P."/>
            <person name="Muyzer G."/>
        </authorList>
    </citation>
    <scope>NUCLEOTIDE SEQUENCE [LARGE SCALE GENOMIC DNA]</scope>
    <source>
        <strain evidence="2 3">Hrh1</strain>
    </source>
</reference>
<dbReference type="InterPro" id="IPR010266">
    <property type="entry name" value="NnrS"/>
</dbReference>
<evidence type="ECO:0000313" key="3">
    <source>
        <dbReference type="Proteomes" id="UP000287798"/>
    </source>
</evidence>
<dbReference type="EMBL" id="QZMU01000001">
    <property type="protein sequence ID" value="RRQ22644.1"/>
    <property type="molecule type" value="Genomic_DNA"/>
</dbReference>
<dbReference type="Proteomes" id="UP000287798">
    <property type="component" value="Unassembled WGS sequence"/>
</dbReference>
<proteinExistence type="predicted"/>
<feature type="transmembrane region" description="Helical" evidence="1">
    <location>
        <begin position="223"/>
        <end position="242"/>
    </location>
</feature>
<feature type="transmembrane region" description="Helical" evidence="1">
    <location>
        <begin position="21"/>
        <end position="42"/>
    </location>
</feature>
<keyword evidence="1" id="KW-0812">Transmembrane</keyword>
<accession>A0A426QLK2</accession>
<gene>
    <name evidence="2" type="ORF">D6C00_12375</name>
</gene>
<keyword evidence="1" id="KW-0472">Membrane</keyword>
<dbReference type="AlphaFoldDB" id="A0A426QLK2"/>
<feature type="transmembrane region" description="Helical" evidence="1">
    <location>
        <begin position="168"/>
        <end position="189"/>
    </location>
</feature>
<keyword evidence="1" id="KW-1133">Transmembrane helix</keyword>